<evidence type="ECO:0000259" key="1">
    <source>
        <dbReference type="Pfam" id="PF19624"/>
    </source>
</evidence>
<reference evidence="2 3" key="1">
    <citation type="submission" date="2019-10" db="EMBL/GenBank/DDBJ databases">
        <title>Whole-genome sequence of the purple nonsulfur photosynthetic bacterium Rhodocyclus tenuis.</title>
        <authorList>
            <person name="Kyndt J.A."/>
            <person name="Meyer T.E."/>
        </authorList>
    </citation>
    <scope>NUCLEOTIDE SEQUENCE [LARGE SCALE GENOMIC DNA]</scope>
    <source>
        <strain evidence="2 3">DSM 110</strain>
    </source>
</reference>
<dbReference type="Pfam" id="PF19624">
    <property type="entry name" value="DUF6129"/>
    <property type="match status" value="1"/>
</dbReference>
<protein>
    <recommendedName>
        <fullName evidence="1">DUF6129 domain-containing protein</fullName>
    </recommendedName>
</protein>
<proteinExistence type="predicted"/>
<dbReference type="AlphaFoldDB" id="A0A6L5JXY5"/>
<sequence>MIDDAVLHGVLATVAGARGPAACGDGLAHLLRERFPGLHNITVCADDDTPARLSPAASNEVCSLYFVSAGEHCLSLTTDPASASGLVVALHDED</sequence>
<dbReference type="Proteomes" id="UP000480275">
    <property type="component" value="Unassembled WGS sequence"/>
</dbReference>
<dbReference type="InterPro" id="IPR046132">
    <property type="entry name" value="DUF6129"/>
</dbReference>
<gene>
    <name evidence="2" type="ORF">GHK24_10395</name>
</gene>
<evidence type="ECO:0000313" key="3">
    <source>
        <dbReference type="Proteomes" id="UP000480275"/>
    </source>
</evidence>
<dbReference type="OrthoDB" id="8563875at2"/>
<feature type="domain" description="DUF6129" evidence="1">
    <location>
        <begin position="30"/>
        <end position="79"/>
    </location>
</feature>
<organism evidence="2 3">
    <name type="scientific">Rhodocyclus tenuis</name>
    <name type="common">Rhodospirillum tenue</name>
    <dbReference type="NCBI Taxonomy" id="1066"/>
    <lineage>
        <taxon>Bacteria</taxon>
        <taxon>Pseudomonadati</taxon>
        <taxon>Pseudomonadota</taxon>
        <taxon>Betaproteobacteria</taxon>
        <taxon>Rhodocyclales</taxon>
        <taxon>Rhodocyclaceae</taxon>
        <taxon>Rhodocyclus</taxon>
    </lineage>
</organism>
<name>A0A6L5JXY5_RHOTE</name>
<evidence type="ECO:0000313" key="2">
    <source>
        <dbReference type="EMBL" id="MQY52183.1"/>
    </source>
</evidence>
<accession>A0A6L5JXY5</accession>
<comment type="caution">
    <text evidence="2">The sequence shown here is derived from an EMBL/GenBank/DDBJ whole genome shotgun (WGS) entry which is preliminary data.</text>
</comment>
<dbReference type="EMBL" id="WIXJ01000007">
    <property type="protein sequence ID" value="MQY52183.1"/>
    <property type="molecule type" value="Genomic_DNA"/>
</dbReference>